<name>A0ABQ1GH49_9SPHN</name>
<sequence>MEPLFYVMAIMGCGDGSTACQQTRVEPVQYQSIRACQQAMPAALVRNSDIDYPVVTASCRATGVRMVQTQALGHPAHG</sequence>
<accession>A0ABQ1GH49</accession>
<dbReference type="Proteomes" id="UP000618591">
    <property type="component" value="Unassembled WGS sequence"/>
</dbReference>
<gene>
    <name evidence="1" type="ORF">GCM10011395_12470</name>
</gene>
<evidence type="ECO:0000313" key="2">
    <source>
        <dbReference type="Proteomes" id="UP000618591"/>
    </source>
</evidence>
<protein>
    <submittedName>
        <fullName evidence="1">Uncharacterized protein</fullName>
    </submittedName>
</protein>
<reference evidence="2" key="1">
    <citation type="journal article" date="2019" name="Int. J. Syst. Evol. Microbiol.">
        <title>The Global Catalogue of Microorganisms (GCM) 10K type strain sequencing project: providing services to taxonomists for standard genome sequencing and annotation.</title>
        <authorList>
            <consortium name="The Broad Institute Genomics Platform"/>
            <consortium name="The Broad Institute Genome Sequencing Center for Infectious Disease"/>
            <person name="Wu L."/>
            <person name="Ma J."/>
        </authorList>
    </citation>
    <scope>NUCLEOTIDE SEQUENCE [LARGE SCALE GENOMIC DNA]</scope>
    <source>
        <strain evidence="2">CGMCC 1.10106</strain>
    </source>
</reference>
<evidence type="ECO:0000313" key="1">
    <source>
        <dbReference type="EMBL" id="GGA43777.1"/>
    </source>
</evidence>
<comment type="caution">
    <text evidence="1">The sequence shown here is derived from an EMBL/GenBank/DDBJ whole genome shotgun (WGS) entry which is preliminary data.</text>
</comment>
<dbReference type="EMBL" id="BMDW01000006">
    <property type="protein sequence ID" value="GGA43777.1"/>
    <property type="molecule type" value="Genomic_DNA"/>
</dbReference>
<keyword evidence="2" id="KW-1185">Reference proteome</keyword>
<proteinExistence type="predicted"/>
<organism evidence="1 2">
    <name type="scientific">Sphingomonas psychrolutea</name>
    <dbReference type="NCBI Taxonomy" id="1259676"/>
    <lineage>
        <taxon>Bacteria</taxon>
        <taxon>Pseudomonadati</taxon>
        <taxon>Pseudomonadota</taxon>
        <taxon>Alphaproteobacteria</taxon>
        <taxon>Sphingomonadales</taxon>
        <taxon>Sphingomonadaceae</taxon>
        <taxon>Sphingomonas</taxon>
    </lineage>
</organism>